<evidence type="ECO:0000256" key="2">
    <source>
        <dbReference type="ARBA" id="ARBA00004752"/>
    </source>
</evidence>
<dbReference type="OrthoDB" id="9791132at2"/>
<proteinExistence type="inferred from homology"/>
<dbReference type="Pfam" id="PF07943">
    <property type="entry name" value="PBP5_C"/>
    <property type="match status" value="1"/>
</dbReference>
<evidence type="ECO:0000256" key="11">
    <source>
        <dbReference type="ARBA" id="ARBA00023316"/>
    </source>
</evidence>
<name>A0A5R9G9E5_9BACL</name>
<protein>
    <recommendedName>
        <fullName evidence="4">serine-type D-Ala-D-Ala carboxypeptidase</fullName>
        <ecNumber evidence="4">3.4.16.4</ecNumber>
    </recommendedName>
</protein>
<evidence type="ECO:0000256" key="3">
    <source>
        <dbReference type="ARBA" id="ARBA00007164"/>
    </source>
</evidence>
<evidence type="ECO:0000256" key="4">
    <source>
        <dbReference type="ARBA" id="ARBA00012448"/>
    </source>
</evidence>
<dbReference type="PANTHER" id="PTHR21581">
    <property type="entry name" value="D-ALANYL-D-ALANINE CARBOXYPEPTIDASE"/>
    <property type="match status" value="1"/>
</dbReference>
<dbReference type="InterPro" id="IPR012338">
    <property type="entry name" value="Beta-lactam/transpept-like"/>
</dbReference>
<dbReference type="SMART" id="SM00936">
    <property type="entry name" value="PBP5_C"/>
    <property type="match status" value="1"/>
</dbReference>
<dbReference type="Proteomes" id="UP000309676">
    <property type="component" value="Unassembled WGS sequence"/>
</dbReference>
<feature type="domain" description="Peptidase S11 D-Ala-D-Ala carboxypeptidase A C-terminal" evidence="16">
    <location>
        <begin position="306"/>
        <end position="400"/>
    </location>
</feature>
<feature type="active site" description="Proton acceptor" evidence="13">
    <location>
        <position position="72"/>
    </location>
</feature>
<keyword evidence="5 17" id="KW-0121">Carboxypeptidase</keyword>
<dbReference type="RefSeq" id="WP_138196492.1">
    <property type="nucleotide sequence ID" value="NZ_VCIW01000017.1"/>
</dbReference>
<evidence type="ECO:0000256" key="10">
    <source>
        <dbReference type="ARBA" id="ARBA00022984"/>
    </source>
</evidence>
<evidence type="ECO:0000256" key="15">
    <source>
        <dbReference type="RuleBase" id="RU004016"/>
    </source>
</evidence>
<comment type="function">
    <text evidence="1">Removes C-terminal D-alanyl residues from sugar-peptide cell wall precursors.</text>
</comment>
<dbReference type="GO" id="GO:0008360">
    <property type="term" value="P:regulation of cell shape"/>
    <property type="evidence" value="ECO:0007669"/>
    <property type="project" value="UniProtKB-KW"/>
</dbReference>
<dbReference type="Gene3D" id="2.60.410.10">
    <property type="entry name" value="D-Ala-D-Ala carboxypeptidase, C-terminal domain"/>
    <property type="match status" value="1"/>
</dbReference>
<evidence type="ECO:0000256" key="9">
    <source>
        <dbReference type="ARBA" id="ARBA00022960"/>
    </source>
</evidence>
<dbReference type="GO" id="GO:0006508">
    <property type="term" value="P:proteolysis"/>
    <property type="evidence" value="ECO:0007669"/>
    <property type="project" value="UniProtKB-KW"/>
</dbReference>
<dbReference type="GO" id="GO:0009252">
    <property type="term" value="P:peptidoglycan biosynthetic process"/>
    <property type="evidence" value="ECO:0007669"/>
    <property type="project" value="UniProtKB-UniPathway"/>
</dbReference>
<dbReference type="GO" id="GO:0071555">
    <property type="term" value="P:cell wall organization"/>
    <property type="evidence" value="ECO:0007669"/>
    <property type="project" value="UniProtKB-KW"/>
</dbReference>
<dbReference type="PANTHER" id="PTHR21581:SF11">
    <property type="entry name" value="D-ALANYL-D-ALANINE CARBOXYPEPTIDASE DACA"/>
    <property type="match status" value="1"/>
</dbReference>
<dbReference type="Pfam" id="PF00768">
    <property type="entry name" value="Peptidase_S11"/>
    <property type="match status" value="1"/>
</dbReference>
<organism evidence="17 18">
    <name type="scientific">Paenibacillus antri</name>
    <dbReference type="NCBI Taxonomy" id="2582848"/>
    <lineage>
        <taxon>Bacteria</taxon>
        <taxon>Bacillati</taxon>
        <taxon>Bacillota</taxon>
        <taxon>Bacilli</taxon>
        <taxon>Bacillales</taxon>
        <taxon>Paenibacillaceae</taxon>
        <taxon>Paenibacillus</taxon>
    </lineage>
</organism>
<dbReference type="PRINTS" id="PR00725">
    <property type="entry name" value="DADACBPTASE1"/>
</dbReference>
<keyword evidence="9" id="KW-0133">Cell shape</keyword>
<evidence type="ECO:0000256" key="5">
    <source>
        <dbReference type="ARBA" id="ARBA00022645"/>
    </source>
</evidence>
<evidence type="ECO:0000256" key="13">
    <source>
        <dbReference type="PIRSR" id="PIRSR618044-1"/>
    </source>
</evidence>
<evidence type="ECO:0000256" key="14">
    <source>
        <dbReference type="PIRSR" id="PIRSR618044-2"/>
    </source>
</evidence>
<gene>
    <name evidence="17" type="ORF">FE782_21970</name>
</gene>
<dbReference type="EC" id="3.4.16.4" evidence="4"/>
<feature type="active site" evidence="13">
    <location>
        <position position="129"/>
    </location>
</feature>
<reference evidence="17 18" key="1">
    <citation type="submission" date="2019-05" db="EMBL/GenBank/DDBJ databases">
        <authorList>
            <person name="Narsing Rao M.P."/>
            <person name="Li W.J."/>
        </authorList>
    </citation>
    <scope>NUCLEOTIDE SEQUENCE [LARGE SCALE GENOMIC DNA]</scope>
    <source>
        <strain evidence="17 18">SYSU_K30003</strain>
    </source>
</reference>
<comment type="catalytic activity">
    <reaction evidence="12">
        <text>Preferential cleavage: (Ac)2-L-Lys-D-Ala-|-D-Ala. Also transpeptidation of peptidyl-alanyl moieties that are N-acyl substituents of D-alanine.</text>
        <dbReference type="EC" id="3.4.16.4"/>
    </reaction>
</comment>
<evidence type="ECO:0000313" key="18">
    <source>
        <dbReference type="Proteomes" id="UP000309676"/>
    </source>
</evidence>
<dbReference type="EMBL" id="VCIW01000017">
    <property type="protein sequence ID" value="TLS50008.1"/>
    <property type="molecule type" value="Genomic_DNA"/>
</dbReference>
<keyword evidence="10" id="KW-0573">Peptidoglycan synthesis</keyword>
<evidence type="ECO:0000313" key="17">
    <source>
        <dbReference type="EMBL" id="TLS50008.1"/>
    </source>
</evidence>
<feature type="binding site" evidence="14">
    <location>
        <position position="256"/>
    </location>
    <ligand>
        <name>substrate</name>
    </ligand>
</feature>
<dbReference type="InterPro" id="IPR018044">
    <property type="entry name" value="Peptidase_S11"/>
</dbReference>
<dbReference type="Gene3D" id="3.40.710.10">
    <property type="entry name" value="DD-peptidase/beta-lactamase superfamily"/>
    <property type="match status" value="1"/>
</dbReference>
<dbReference type="InterPro" id="IPR012907">
    <property type="entry name" value="Peptidase_S11_C"/>
</dbReference>
<feature type="active site" description="Acyl-ester intermediate" evidence="13">
    <location>
        <position position="69"/>
    </location>
</feature>
<dbReference type="GO" id="GO:0009002">
    <property type="term" value="F:serine-type D-Ala-D-Ala carboxypeptidase activity"/>
    <property type="evidence" value="ECO:0007669"/>
    <property type="project" value="UniProtKB-EC"/>
</dbReference>
<comment type="pathway">
    <text evidence="2">Cell wall biogenesis; peptidoglycan biosynthesis.</text>
</comment>
<comment type="caution">
    <text evidence="17">The sequence shown here is derived from an EMBL/GenBank/DDBJ whole genome shotgun (WGS) entry which is preliminary data.</text>
</comment>
<keyword evidence="11" id="KW-0961">Cell wall biogenesis/degradation</keyword>
<dbReference type="InterPro" id="IPR015956">
    <property type="entry name" value="Peniciliin-bd_prot_C_sf"/>
</dbReference>
<keyword evidence="18" id="KW-1185">Reference proteome</keyword>
<keyword evidence="6" id="KW-0645">Protease</keyword>
<evidence type="ECO:0000256" key="7">
    <source>
        <dbReference type="ARBA" id="ARBA00022729"/>
    </source>
</evidence>
<dbReference type="UniPathway" id="UPA00219"/>
<dbReference type="SUPFAM" id="SSF56601">
    <property type="entry name" value="beta-lactamase/transpeptidase-like"/>
    <property type="match status" value="1"/>
</dbReference>
<sequence>MLRKRTVRAVFILLCALFVQGLILSPQKVEAESDNVDLGLNVKSAILMELTTGQIIYGLNENEPRPPASMAKMMTEYLVMRQIETGKISWDDMVMTSKNAADAIGSGQLMAEGQTYPLRKVFELLSIYSGNDAAIALAEHISGTQDGFAKLMNETAKELGMSEGARFINSTGLERDDMVEEPAIEGETLMSAKDAAILARAIITEYPEVLEFTKIPQLKFEETDAEPMVNWNWMVEGNKDSVSLQQFAYEGLDGLKTGNTNSAGYCFTGTAEQDGMRLVSVVMGADSISARFNETRKLLDYGFNNFEVKTILSAKTELPDLPSIQIRNAVNREAPVLIGEGLVVVGRKGEEGTRTTKYQLFEESKLVAPLQAGAQVGSVTVTYQGSDYEVPLVVAEDVEQAGWFQMMLRGMGDFFSNLFSGITGLIG</sequence>
<evidence type="ECO:0000259" key="16">
    <source>
        <dbReference type="SMART" id="SM00936"/>
    </source>
</evidence>
<evidence type="ECO:0000256" key="12">
    <source>
        <dbReference type="ARBA" id="ARBA00034000"/>
    </source>
</evidence>
<dbReference type="SUPFAM" id="SSF69189">
    <property type="entry name" value="Penicillin-binding protein associated domain"/>
    <property type="match status" value="1"/>
</dbReference>
<accession>A0A5R9G9E5</accession>
<evidence type="ECO:0000256" key="8">
    <source>
        <dbReference type="ARBA" id="ARBA00022801"/>
    </source>
</evidence>
<dbReference type="InterPro" id="IPR037167">
    <property type="entry name" value="Peptidase_S11_C_sf"/>
</dbReference>
<evidence type="ECO:0000256" key="6">
    <source>
        <dbReference type="ARBA" id="ARBA00022670"/>
    </source>
</evidence>
<keyword evidence="8" id="KW-0378">Hydrolase</keyword>
<dbReference type="AlphaFoldDB" id="A0A5R9G9E5"/>
<dbReference type="InterPro" id="IPR001967">
    <property type="entry name" value="Peptidase_S11_N"/>
</dbReference>
<keyword evidence="7" id="KW-0732">Signal</keyword>
<comment type="similarity">
    <text evidence="3 15">Belongs to the peptidase S11 family.</text>
</comment>
<evidence type="ECO:0000256" key="1">
    <source>
        <dbReference type="ARBA" id="ARBA00003217"/>
    </source>
</evidence>